<comment type="similarity">
    <text evidence="1">Belongs to the protein kinase superfamily. RIO-type Ser/Thr kinase family.</text>
</comment>
<evidence type="ECO:0000256" key="5">
    <source>
        <dbReference type="ARBA" id="ARBA00022723"/>
    </source>
</evidence>
<dbReference type="AlphaFoldDB" id="A0A8G2FY13"/>
<evidence type="ECO:0000256" key="7">
    <source>
        <dbReference type="ARBA" id="ARBA00022777"/>
    </source>
</evidence>
<keyword evidence="14" id="KW-1185">Reference proteome</keyword>
<evidence type="ECO:0000256" key="4">
    <source>
        <dbReference type="ARBA" id="ARBA00022679"/>
    </source>
</evidence>
<dbReference type="Gene3D" id="1.10.510.10">
    <property type="entry name" value="Transferase(Phosphotransferase) domain 1"/>
    <property type="match status" value="1"/>
</dbReference>
<evidence type="ECO:0000313" key="13">
    <source>
        <dbReference type="EMBL" id="SMD31597.1"/>
    </source>
</evidence>
<evidence type="ECO:0000313" key="14">
    <source>
        <dbReference type="Proteomes" id="UP000192315"/>
    </source>
</evidence>
<dbReference type="GO" id="GO:0005524">
    <property type="term" value="F:ATP binding"/>
    <property type="evidence" value="ECO:0007669"/>
    <property type="project" value="UniProtKB-KW"/>
</dbReference>
<dbReference type="SUPFAM" id="SSF56112">
    <property type="entry name" value="Protein kinase-like (PK-like)"/>
    <property type="match status" value="1"/>
</dbReference>
<proteinExistence type="inferred from homology"/>
<dbReference type="InterPro" id="IPR000687">
    <property type="entry name" value="RIO_kinase"/>
</dbReference>
<dbReference type="EC" id="2.7.11.1" evidence="2"/>
<evidence type="ECO:0000256" key="6">
    <source>
        <dbReference type="ARBA" id="ARBA00022741"/>
    </source>
</evidence>
<protein>
    <recommendedName>
        <fullName evidence="2">non-specific serine/threonine protein kinase</fullName>
        <ecNumber evidence="2">2.7.11.1</ecNumber>
    </recommendedName>
</protein>
<evidence type="ECO:0000256" key="2">
    <source>
        <dbReference type="ARBA" id="ARBA00012513"/>
    </source>
</evidence>
<keyword evidence="9" id="KW-0460">Magnesium</keyword>
<dbReference type="CDD" id="cd05145">
    <property type="entry name" value="RIO1_like"/>
    <property type="match status" value="1"/>
</dbReference>
<comment type="caution">
    <text evidence="13">The sequence shown here is derived from an EMBL/GenBank/DDBJ whole genome shotgun (WGS) entry which is preliminary data.</text>
</comment>
<feature type="domain" description="Protein kinase" evidence="12">
    <location>
        <begin position="53"/>
        <end position="255"/>
    </location>
</feature>
<dbReference type="EMBL" id="FWYE01000005">
    <property type="protein sequence ID" value="SMD31597.1"/>
    <property type="molecule type" value="Genomic_DNA"/>
</dbReference>
<dbReference type="PROSITE" id="PS50011">
    <property type="entry name" value="PROTEIN_KINASE_DOM"/>
    <property type="match status" value="1"/>
</dbReference>
<evidence type="ECO:0000259" key="12">
    <source>
        <dbReference type="PROSITE" id="PS50011"/>
    </source>
</evidence>
<dbReference type="InterPro" id="IPR018934">
    <property type="entry name" value="RIO_dom"/>
</dbReference>
<gene>
    <name evidence="13" type="ORF">SAMN02745355_1553</name>
</gene>
<keyword evidence="6" id="KW-0547">Nucleotide-binding</keyword>
<name>A0A8G2FY13_PICTO</name>
<evidence type="ECO:0000256" key="9">
    <source>
        <dbReference type="ARBA" id="ARBA00022842"/>
    </source>
</evidence>
<dbReference type="Proteomes" id="UP000192315">
    <property type="component" value="Unassembled WGS sequence"/>
</dbReference>
<evidence type="ECO:0000256" key="8">
    <source>
        <dbReference type="ARBA" id="ARBA00022840"/>
    </source>
</evidence>
<keyword evidence="5" id="KW-0479">Metal-binding</keyword>
<dbReference type="Gene3D" id="3.30.200.20">
    <property type="entry name" value="Phosphorylase Kinase, domain 1"/>
    <property type="match status" value="1"/>
</dbReference>
<organism evidence="13 14">
    <name type="scientific">Picrophilus torridus (strain ATCC 700027 / DSM 9790 / JCM 10055 / NBRC 100828 / KAW 2/3)</name>
    <dbReference type="NCBI Taxonomy" id="1122961"/>
    <lineage>
        <taxon>Archaea</taxon>
        <taxon>Methanobacteriati</taxon>
        <taxon>Thermoplasmatota</taxon>
        <taxon>Thermoplasmata</taxon>
        <taxon>Thermoplasmatales</taxon>
        <taxon>Picrophilaceae</taxon>
        <taxon>Picrophilus</taxon>
    </lineage>
</organism>
<dbReference type="InterPro" id="IPR051272">
    <property type="entry name" value="RIO-type_Ser/Thr_kinase"/>
</dbReference>
<evidence type="ECO:0000256" key="3">
    <source>
        <dbReference type="ARBA" id="ARBA00022527"/>
    </source>
</evidence>
<evidence type="ECO:0000256" key="11">
    <source>
        <dbReference type="ARBA" id="ARBA00048679"/>
    </source>
</evidence>
<dbReference type="InterPro" id="IPR000719">
    <property type="entry name" value="Prot_kinase_dom"/>
</dbReference>
<dbReference type="GO" id="GO:0046872">
    <property type="term" value="F:metal ion binding"/>
    <property type="evidence" value="ECO:0007669"/>
    <property type="project" value="UniProtKB-KW"/>
</dbReference>
<dbReference type="InterPro" id="IPR011009">
    <property type="entry name" value="Kinase-like_dom_sf"/>
</dbReference>
<dbReference type="PANTHER" id="PTHR45723">
    <property type="entry name" value="SERINE/THREONINE-PROTEIN KINASE RIO1"/>
    <property type="match status" value="1"/>
</dbReference>
<evidence type="ECO:0000256" key="10">
    <source>
        <dbReference type="ARBA" id="ARBA00047899"/>
    </source>
</evidence>
<evidence type="ECO:0000256" key="1">
    <source>
        <dbReference type="ARBA" id="ARBA00009196"/>
    </source>
</evidence>
<keyword evidence="4" id="KW-0808">Transferase</keyword>
<reference evidence="13 14" key="1">
    <citation type="submission" date="2017-04" db="EMBL/GenBank/DDBJ databases">
        <authorList>
            <person name="Varghese N."/>
            <person name="Submissions S."/>
        </authorList>
    </citation>
    <scope>NUCLEOTIDE SEQUENCE [LARGE SCALE GENOMIC DNA]</scope>
    <source>
        <strain evidence="13 14">DSM 9789</strain>
    </source>
</reference>
<keyword evidence="8" id="KW-0067">ATP-binding</keyword>
<keyword evidence="3 13" id="KW-0723">Serine/threonine-protein kinase</keyword>
<dbReference type="GO" id="GO:0004674">
    <property type="term" value="F:protein serine/threonine kinase activity"/>
    <property type="evidence" value="ECO:0007669"/>
    <property type="project" value="UniProtKB-KW"/>
</dbReference>
<dbReference type="RefSeq" id="WP_084273256.1">
    <property type="nucleotide sequence ID" value="NZ_FWYE01000005.1"/>
</dbReference>
<keyword evidence="7 13" id="KW-0418">Kinase</keyword>
<dbReference type="Pfam" id="PF01163">
    <property type="entry name" value="RIO1"/>
    <property type="match status" value="1"/>
</dbReference>
<comment type="catalytic activity">
    <reaction evidence="10">
        <text>L-threonyl-[protein] + ATP = O-phospho-L-threonyl-[protein] + ADP + H(+)</text>
        <dbReference type="Rhea" id="RHEA:46608"/>
        <dbReference type="Rhea" id="RHEA-COMP:11060"/>
        <dbReference type="Rhea" id="RHEA-COMP:11605"/>
        <dbReference type="ChEBI" id="CHEBI:15378"/>
        <dbReference type="ChEBI" id="CHEBI:30013"/>
        <dbReference type="ChEBI" id="CHEBI:30616"/>
        <dbReference type="ChEBI" id="CHEBI:61977"/>
        <dbReference type="ChEBI" id="CHEBI:456216"/>
        <dbReference type="EC" id="2.7.11.1"/>
    </reaction>
</comment>
<comment type="catalytic activity">
    <reaction evidence="11">
        <text>L-seryl-[protein] + ATP = O-phospho-L-seryl-[protein] + ADP + H(+)</text>
        <dbReference type="Rhea" id="RHEA:17989"/>
        <dbReference type="Rhea" id="RHEA-COMP:9863"/>
        <dbReference type="Rhea" id="RHEA-COMP:11604"/>
        <dbReference type="ChEBI" id="CHEBI:15378"/>
        <dbReference type="ChEBI" id="CHEBI:29999"/>
        <dbReference type="ChEBI" id="CHEBI:30616"/>
        <dbReference type="ChEBI" id="CHEBI:83421"/>
        <dbReference type="ChEBI" id="CHEBI:456216"/>
        <dbReference type="EC" id="2.7.11.1"/>
    </reaction>
</comment>
<dbReference type="SMART" id="SM00090">
    <property type="entry name" value="RIO"/>
    <property type="match status" value="1"/>
</dbReference>
<sequence length="255" mass="29614">MSSTKSSESALKTLIESGEFLNKFNLDRKTYGLVFDKRTLIAVYEVIKKYNIDMFDFPISSGKESVVFRVLSNRKPLVIKIYKMSTLKFSNTSDYILGDYRFEREKLNRVNIVYIWARKEYTNLSEMRSAGVSVPRPLGFYKNVLLMSYIGTKKSPAPQLRYVDNADFNDIFDAVLDNMKKMYRNAGLVHADLSDYNILYYRRKIYIIDTGQSVSIKHPMAHDFLKRDVNNICSFFSRKGIKKDPDIIFKSIVDG</sequence>
<accession>A0A8G2FY13</accession>